<reference evidence="2" key="1">
    <citation type="journal article" date="2019" name="Int. J. Syst. Evol. Microbiol.">
        <title>The Global Catalogue of Microorganisms (GCM) 10K type strain sequencing project: providing services to taxonomists for standard genome sequencing and annotation.</title>
        <authorList>
            <consortium name="The Broad Institute Genomics Platform"/>
            <consortium name="The Broad Institute Genome Sequencing Center for Infectious Disease"/>
            <person name="Wu L."/>
            <person name="Ma J."/>
        </authorList>
    </citation>
    <scope>NUCLEOTIDE SEQUENCE [LARGE SCALE GENOMIC DNA]</scope>
    <source>
        <strain evidence="2">CGMCC 4.7677</strain>
    </source>
</reference>
<keyword evidence="2" id="KW-1185">Reference proteome</keyword>
<organism evidence="1 2">
    <name type="scientific">Amycolatopsis deserti</name>
    <dbReference type="NCBI Taxonomy" id="185696"/>
    <lineage>
        <taxon>Bacteria</taxon>
        <taxon>Bacillati</taxon>
        <taxon>Actinomycetota</taxon>
        <taxon>Actinomycetes</taxon>
        <taxon>Pseudonocardiales</taxon>
        <taxon>Pseudonocardiaceae</taxon>
        <taxon>Amycolatopsis</taxon>
    </lineage>
</organism>
<dbReference type="EMBL" id="BNAU01000001">
    <property type="protein sequence ID" value="GHE83652.1"/>
    <property type="molecule type" value="Genomic_DNA"/>
</dbReference>
<protein>
    <submittedName>
        <fullName evidence="1">Uncharacterized protein</fullName>
    </submittedName>
</protein>
<evidence type="ECO:0000313" key="1">
    <source>
        <dbReference type="EMBL" id="GHE83652.1"/>
    </source>
</evidence>
<accession>A0ABQ3IGH0</accession>
<proteinExistence type="predicted"/>
<comment type="caution">
    <text evidence="1">The sequence shown here is derived from an EMBL/GenBank/DDBJ whole genome shotgun (WGS) entry which is preliminary data.</text>
</comment>
<gene>
    <name evidence="1" type="ORF">GCM10017786_13550</name>
</gene>
<dbReference type="Proteomes" id="UP000605897">
    <property type="component" value="Unassembled WGS sequence"/>
</dbReference>
<dbReference type="RefSeq" id="WP_191243543.1">
    <property type="nucleotide sequence ID" value="NZ_BNAU01000001.1"/>
</dbReference>
<name>A0ABQ3IGH0_9PSEU</name>
<evidence type="ECO:0000313" key="2">
    <source>
        <dbReference type="Proteomes" id="UP000605897"/>
    </source>
</evidence>
<sequence>MAITNPRPAEPTLSVNRESVEGTCPGCGARKLQAYPVLSEAGWFDVVKCAECLTDVRRTPGPKLGPIELLADRIRGGGHG</sequence>